<dbReference type="SMART" id="SM00054">
    <property type="entry name" value="EFh"/>
    <property type="match status" value="1"/>
</dbReference>
<dbReference type="InterPro" id="IPR002048">
    <property type="entry name" value="EF_hand_dom"/>
</dbReference>
<dbReference type="Gene3D" id="1.10.238.10">
    <property type="entry name" value="EF-hand"/>
    <property type="match status" value="1"/>
</dbReference>
<feature type="domain" description="EF-hand" evidence="2">
    <location>
        <begin position="60"/>
        <end position="95"/>
    </location>
</feature>
<dbReference type="SUPFAM" id="SSF47473">
    <property type="entry name" value="EF-hand"/>
    <property type="match status" value="1"/>
</dbReference>
<evidence type="ECO:0000313" key="4">
    <source>
        <dbReference type="Proteomes" id="UP000784294"/>
    </source>
</evidence>
<dbReference type="SUPFAM" id="SSF46966">
    <property type="entry name" value="Spectrin repeat"/>
    <property type="match status" value="1"/>
</dbReference>
<comment type="caution">
    <text evidence="3">The sequence shown here is derived from an EMBL/GenBank/DDBJ whole genome shotgun (WGS) entry which is preliminary data.</text>
</comment>
<dbReference type="AlphaFoldDB" id="A0A3S5AQX1"/>
<dbReference type="InterPro" id="IPR011992">
    <property type="entry name" value="EF-hand-dom_pair"/>
</dbReference>
<keyword evidence="1" id="KW-0106">Calcium</keyword>
<dbReference type="OrthoDB" id="18853at2759"/>
<name>A0A3S5AQX1_9PLAT</name>
<dbReference type="Pfam" id="PF13405">
    <property type="entry name" value="EF-hand_6"/>
    <property type="match status" value="1"/>
</dbReference>
<dbReference type="Gene3D" id="1.20.58.60">
    <property type="match status" value="1"/>
</dbReference>
<dbReference type="GO" id="GO:0005509">
    <property type="term" value="F:calcium ion binding"/>
    <property type="evidence" value="ECO:0007669"/>
    <property type="project" value="InterPro"/>
</dbReference>
<organism evidence="3 4">
    <name type="scientific">Protopolystoma xenopodis</name>
    <dbReference type="NCBI Taxonomy" id="117903"/>
    <lineage>
        <taxon>Eukaryota</taxon>
        <taxon>Metazoa</taxon>
        <taxon>Spiralia</taxon>
        <taxon>Lophotrochozoa</taxon>
        <taxon>Platyhelminthes</taxon>
        <taxon>Monogenea</taxon>
        <taxon>Polyopisthocotylea</taxon>
        <taxon>Polystomatidea</taxon>
        <taxon>Polystomatidae</taxon>
        <taxon>Protopolystoma</taxon>
    </lineage>
</organism>
<keyword evidence="4" id="KW-1185">Reference proteome</keyword>
<dbReference type="InterPro" id="IPR018247">
    <property type="entry name" value="EF_Hand_1_Ca_BS"/>
</dbReference>
<accession>A0A3S5AQX1</accession>
<proteinExistence type="predicted"/>
<gene>
    <name evidence="3" type="ORF">PXEA_LOCUS16293</name>
</gene>
<dbReference type="EMBL" id="CAAALY010058708">
    <property type="protein sequence ID" value="VEL22853.1"/>
    <property type="molecule type" value="Genomic_DNA"/>
</dbReference>
<dbReference type="Proteomes" id="UP000784294">
    <property type="component" value="Unassembled WGS sequence"/>
</dbReference>
<dbReference type="PROSITE" id="PS00018">
    <property type="entry name" value="EF_HAND_1"/>
    <property type="match status" value="1"/>
</dbReference>
<evidence type="ECO:0000259" key="2">
    <source>
        <dbReference type="PROSITE" id="PS50222"/>
    </source>
</evidence>
<sequence>MIMLIARRLQEAFVFENPYTAFTMETLRVAWEQLISSIRYACNEFENQILTRDSRGLSSEQIEDIRRSFNHFDKDGSRKLSPNEFKACLVALGYNITDDSRTVRLLFVYAV</sequence>
<evidence type="ECO:0000256" key="1">
    <source>
        <dbReference type="ARBA" id="ARBA00022837"/>
    </source>
</evidence>
<protein>
    <recommendedName>
        <fullName evidence="2">EF-hand domain-containing protein</fullName>
    </recommendedName>
</protein>
<reference evidence="3" key="1">
    <citation type="submission" date="2018-11" db="EMBL/GenBank/DDBJ databases">
        <authorList>
            <consortium name="Pathogen Informatics"/>
        </authorList>
    </citation>
    <scope>NUCLEOTIDE SEQUENCE</scope>
</reference>
<evidence type="ECO:0000313" key="3">
    <source>
        <dbReference type="EMBL" id="VEL22853.1"/>
    </source>
</evidence>
<dbReference type="CDD" id="cd00051">
    <property type="entry name" value="EFh"/>
    <property type="match status" value="1"/>
</dbReference>
<dbReference type="PROSITE" id="PS50222">
    <property type="entry name" value="EF_HAND_2"/>
    <property type="match status" value="1"/>
</dbReference>